<feature type="compositionally biased region" description="Acidic residues" evidence="1">
    <location>
        <begin position="315"/>
        <end position="339"/>
    </location>
</feature>
<evidence type="ECO:0000313" key="2">
    <source>
        <dbReference type="EMBL" id="CAI9280098.1"/>
    </source>
</evidence>
<reference evidence="2" key="1">
    <citation type="submission" date="2023-04" db="EMBL/GenBank/DDBJ databases">
        <authorList>
            <person name="Vijverberg K."/>
            <person name="Xiong W."/>
            <person name="Schranz E."/>
        </authorList>
    </citation>
    <scope>NUCLEOTIDE SEQUENCE</scope>
</reference>
<proteinExistence type="predicted"/>
<feature type="compositionally biased region" description="Basic residues" evidence="1">
    <location>
        <begin position="170"/>
        <end position="182"/>
    </location>
</feature>
<dbReference type="AlphaFoldDB" id="A0AA35YU68"/>
<protein>
    <submittedName>
        <fullName evidence="2">Uncharacterized protein</fullName>
    </submittedName>
</protein>
<feature type="region of interest" description="Disordered" evidence="1">
    <location>
        <begin position="302"/>
        <end position="339"/>
    </location>
</feature>
<sequence>MDEFAFDIKTWFVHPSGLNAFEELSGIPCVHAQATIIYTQQDPTRFISTWFGKDKFLTTYEYNILPVNGSNMWEPTPYTKPLPPIERRMPGRPCMKRKRHVSKHQDRFSQVSSKGRAIQCQNCMQMGHNKVSCKNPSVQPTPKPKKKIGRTRLNPKLTNCTRLGRGGGRGGRRGGRGGRKGGRSGGRGSTSVYEEGESYGKKEPGIETQFLTQTTPNVESQFVTQTAPTVDSEHVLETQEADVNIDDEGDGIDMDDLDQILSDLSYLRESKYSEAEIHMCLNITQSQLKGFDAFIHQSKQAAKDVPYVSEHVPETQEDNGEDGAEESQEDNDEVGAEES</sequence>
<dbReference type="EMBL" id="OX465080">
    <property type="protein sequence ID" value="CAI9280098.1"/>
    <property type="molecule type" value="Genomic_DNA"/>
</dbReference>
<name>A0AA35YU68_LACSI</name>
<evidence type="ECO:0000313" key="3">
    <source>
        <dbReference type="Proteomes" id="UP001177003"/>
    </source>
</evidence>
<dbReference type="Proteomes" id="UP001177003">
    <property type="component" value="Chromosome 4"/>
</dbReference>
<accession>A0AA35YU68</accession>
<evidence type="ECO:0000256" key="1">
    <source>
        <dbReference type="SAM" id="MobiDB-lite"/>
    </source>
</evidence>
<feature type="region of interest" description="Disordered" evidence="1">
    <location>
        <begin position="131"/>
        <end position="204"/>
    </location>
</feature>
<organism evidence="2 3">
    <name type="scientific">Lactuca saligna</name>
    <name type="common">Willowleaf lettuce</name>
    <dbReference type="NCBI Taxonomy" id="75948"/>
    <lineage>
        <taxon>Eukaryota</taxon>
        <taxon>Viridiplantae</taxon>
        <taxon>Streptophyta</taxon>
        <taxon>Embryophyta</taxon>
        <taxon>Tracheophyta</taxon>
        <taxon>Spermatophyta</taxon>
        <taxon>Magnoliopsida</taxon>
        <taxon>eudicotyledons</taxon>
        <taxon>Gunneridae</taxon>
        <taxon>Pentapetalae</taxon>
        <taxon>asterids</taxon>
        <taxon>campanulids</taxon>
        <taxon>Asterales</taxon>
        <taxon>Asteraceae</taxon>
        <taxon>Cichorioideae</taxon>
        <taxon>Cichorieae</taxon>
        <taxon>Lactucinae</taxon>
        <taxon>Lactuca</taxon>
    </lineage>
</organism>
<keyword evidence="3" id="KW-1185">Reference proteome</keyword>
<gene>
    <name evidence="2" type="ORF">LSALG_LOCUS19859</name>
</gene>